<proteinExistence type="predicted"/>
<accession>A0A0A9C126</accession>
<reference evidence="1" key="1">
    <citation type="submission" date="2014-09" db="EMBL/GenBank/DDBJ databases">
        <authorList>
            <person name="Magalhaes I.L.F."/>
            <person name="Oliveira U."/>
            <person name="Santos F.R."/>
            <person name="Vidigal T.H.D.A."/>
            <person name="Brescovit A.D."/>
            <person name="Santos A.J."/>
        </authorList>
    </citation>
    <scope>NUCLEOTIDE SEQUENCE</scope>
    <source>
        <tissue evidence="1">Shoot tissue taken approximately 20 cm above the soil surface</tissue>
    </source>
</reference>
<dbReference type="EMBL" id="GBRH01232663">
    <property type="protein sequence ID" value="JAD65232.1"/>
    <property type="molecule type" value="Transcribed_RNA"/>
</dbReference>
<name>A0A0A9C126_ARUDO</name>
<dbReference type="AlphaFoldDB" id="A0A0A9C126"/>
<organism evidence="1">
    <name type="scientific">Arundo donax</name>
    <name type="common">Giant reed</name>
    <name type="synonym">Donax arundinaceus</name>
    <dbReference type="NCBI Taxonomy" id="35708"/>
    <lineage>
        <taxon>Eukaryota</taxon>
        <taxon>Viridiplantae</taxon>
        <taxon>Streptophyta</taxon>
        <taxon>Embryophyta</taxon>
        <taxon>Tracheophyta</taxon>
        <taxon>Spermatophyta</taxon>
        <taxon>Magnoliopsida</taxon>
        <taxon>Liliopsida</taxon>
        <taxon>Poales</taxon>
        <taxon>Poaceae</taxon>
        <taxon>PACMAD clade</taxon>
        <taxon>Arundinoideae</taxon>
        <taxon>Arundineae</taxon>
        <taxon>Arundo</taxon>
    </lineage>
</organism>
<protein>
    <submittedName>
        <fullName evidence="1">Uncharacterized protein</fullName>
    </submittedName>
</protein>
<evidence type="ECO:0000313" key="1">
    <source>
        <dbReference type="EMBL" id="JAD65232.1"/>
    </source>
</evidence>
<reference evidence="1" key="2">
    <citation type="journal article" date="2015" name="Data Brief">
        <title>Shoot transcriptome of the giant reed, Arundo donax.</title>
        <authorList>
            <person name="Barrero R.A."/>
            <person name="Guerrero F.D."/>
            <person name="Moolhuijzen P."/>
            <person name="Goolsby J.A."/>
            <person name="Tidwell J."/>
            <person name="Bellgard S.E."/>
            <person name="Bellgard M.I."/>
        </authorList>
    </citation>
    <scope>NUCLEOTIDE SEQUENCE</scope>
    <source>
        <tissue evidence="1">Shoot tissue taken approximately 20 cm above the soil surface</tissue>
    </source>
</reference>
<sequence>MTGNIAIDSITSRIFFTFQYLSNKTIHDSRRNCQPQ</sequence>